<protein>
    <submittedName>
        <fullName evidence="1">Uncharacterized protein</fullName>
    </submittedName>
</protein>
<reference evidence="1" key="2">
    <citation type="submission" date="2020-11" db="EMBL/GenBank/DDBJ databases">
        <authorList>
            <person name="McCartney M.A."/>
            <person name="Auch B."/>
            <person name="Kono T."/>
            <person name="Mallez S."/>
            <person name="Becker A."/>
            <person name="Gohl D.M."/>
            <person name="Silverstein K.A.T."/>
            <person name="Koren S."/>
            <person name="Bechman K.B."/>
            <person name="Herman A."/>
            <person name="Abrahante J.E."/>
            <person name="Garbe J."/>
        </authorList>
    </citation>
    <scope>NUCLEOTIDE SEQUENCE</scope>
    <source>
        <strain evidence="1">Duluth1</strain>
        <tissue evidence="1">Whole animal</tissue>
    </source>
</reference>
<proteinExistence type="predicted"/>
<reference evidence="1" key="1">
    <citation type="journal article" date="2019" name="bioRxiv">
        <title>The Genome of the Zebra Mussel, Dreissena polymorpha: A Resource for Invasive Species Research.</title>
        <authorList>
            <person name="McCartney M.A."/>
            <person name="Auch B."/>
            <person name="Kono T."/>
            <person name="Mallez S."/>
            <person name="Zhang Y."/>
            <person name="Obille A."/>
            <person name="Becker A."/>
            <person name="Abrahante J.E."/>
            <person name="Garbe J."/>
            <person name="Badalamenti J.P."/>
            <person name="Herman A."/>
            <person name="Mangelson H."/>
            <person name="Liachko I."/>
            <person name="Sullivan S."/>
            <person name="Sone E.D."/>
            <person name="Koren S."/>
            <person name="Silverstein K.A.T."/>
            <person name="Beckman K.B."/>
            <person name="Gohl D.M."/>
        </authorList>
    </citation>
    <scope>NUCLEOTIDE SEQUENCE</scope>
    <source>
        <strain evidence="1">Duluth1</strain>
        <tissue evidence="1">Whole animal</tissue>
    </source>
</reference>
<dbReference type="AlphaFoldDB" id="A0A9D4DI21"/>
<comment type="caution">
    <text evidence="1">The sequence shown here is derived from an EMBL/GenBank/DDBJ whole genome shotgun (WGS) entry which is preliminary data.</text>
</comment>
<sequence length="66" mass="7118">MEGPSGLLVTPLGQVIVCGFDSFTVIQVDREGRKKLATLASQREGLIFPVSVCYNSNSHQIIVGIK</sequence>
<organism evidence="1 2">
    <name type="scientific">Dreissena polymorpha</name>
    <name type="common">Zebra mussel</name>
    <name type="synonym">Mytilus polymorpha</name>
    <dbReference type="NCBI Taxonomy" id="45954"/>
    <lineage>
        <taxon>Eukaryota</taxon>
        <taxon>Metazoa</taxon>
        <taxon>Spiralia</taxon>
        <taxon>Lophotrochozoa</taxon>
        <taxon>Mollusca</taxon>
        <taxon>Bivalvia</taxon>
        <taxon>Autobranchia</taxon>
        <taxon>Heteroconchia</taxon>
        <taxon>Euheterodonta</taxon>
        <taxon>Imparidentia</taxon>
        <taxon>Neoheterodontei</taxon>
        <taxon>Myida</taxon>
        <taxon>Dreissenoidea</taxon>
        <taxon>Dreissenidae</taxon>
        <taxon>Dreissena</taxon>
    </lineage>
</organism>
<accession>A0A9D4DI21</accession>
<name>A0A9D4DI21_DREPO</name>
<keyword evidence="2" id="KW-1185">Reference proteome</keyword>
<evidence type="ECO:0000313" key="1">
    <source>
        <dbReference type="EMBL" id="KAH3749511.1"/>
    </source>
</evidence>
<gene>
    <name evidence="1" type="ORF">DPMN_184009</name>
</gene>
<evidence type="ECO:0000313" key="2">
    <source>
        <dbReference type="Proteomes" id="UP000828390"/>
    </source>
</evidence>
<dbReference type="Proteomes" id="UP000828390">
    <property type="component" value="Unassembled WGS sequence"/>
</dbReference>
<dbReference type="EMBL" id="JAIWYP010000010">
    <property type="protein sequence ID" value="KAH3749511.1"/>
    <property type="molecule type" value="Genomic_DNA"/>
</dbReference>